<proteinExistence type="predicted"/>
<dbReference type="PANTHER" id="PTHR37984">
    <property type="entry name" value="PROTEIN CBG26694"/>
    <property type="match status" value="1"/>
</dbReference>
<name>A0A151T9M6_CAJCA</name>
<dbReference type="Gramene" id="C.cajan_17805.t">
    <property type="protein sequence ID" value="C.cajan_17805.t.cds1"/>
    <property type="gene ID" value="C.cajan_17805"/>
</dbReference>
<feature type="domain" description="Integrase catalytic" evidence="1">
    <location>
        <begin position="1"/>
        <end position="132"/>
    </location>
</feature>
<dbReference type="InterPro" id="IPR001584">
    <property type="entry name" value="Integrase_cat-core"/>
</dbReference>
<evidence type="ECO:0000313" key="3">
    <source>
        <dbReference type="Proteomes" id="UP000075243"/>
    </source>
</evidence>
<dbReference type="Gene3D" id="3.30.420.10">
    <property type="entry name" value="Ribonuclease H-like superfamily/Ribonuclease H"/>
    <property type="match status" value="1"/>
</dbReference>
<dbReference type="InterPro" id="IPR036397">
    <property type="entry name" value="RNaseH_sf"/>
</dbReference>
<dbReference type="PROSITE" id="PS50994">
    <property type="entry name" value="INTEGRASE"/>
    <property type="match status" value="1"/>
</dbReference>
<dbReference type="GO" id="GO:0003676">
    <property type="term" value="F:nucleic acid binding"/>
    <property type="evidence" value="ECO:0007669"/>
    <property type="project" value="InterPro"/>
</dbReference>
<protein>
    <submittedName>
        <fullName evidence="2">Retrotransposable element Tf2</fullName>
    </submittedName>
</protein>
<dbReference type="SUPFAM" id="SSF53098">
    <property type="entry name" value="Ribonuclease H-like"/>
    <property type="match status" value="1"/>
</dbReference>
<sequence>MCDRLSKYGHFLALPAKFTAPQLARRFMIDVFKLHGFPKSIVSDHDPLFVSSFWREIFRLQGTTLAFNSAYHPETDGQSEVLNRCLEAYLRCFASDYPRAWYQYLHLAEYWYNTSFHSSIGTTPFHALYGHPPPSPIDVIPQASTPTSVQLILQNHRAVLAQVKAQLSRTRQRMKTYADLKRLNHTFVVGD</sequence>
<dbReference type="OMA" id="LILIRVC"/>
<gene>
    <name evidence="2" type="ORF">KK1_018331</name>
</gene>
<dbReference type="EMBL" id="CM003609">
    <property type="protein sequence ID" value="KYP63749.1"/>
    <property type="molecule type" value="Genomic_DNA"/>
</dbReference>
<accession>A0A151T9M6</accession>
<evidence type="ECO:0000259" key="1">
    <source>
        <dbReference type="PROSITE" id="PS50994"/>
    </source>
</evidence>
<organism evidence="2 3">
    <name type="scientific">Cajanus cajan</name>
    <name type="common">Pigeon pea</name>
    <name type="synonym">Cajanus indicus</name>
    <dbReference type="NCBI Taxonomy" id="3821"/>
    <lineage>
        <taxon>Eukaryota</taxon>
        <taxon>Viridiplantae</taxon>
        <taxon>Streptophyta</taxon>
        <taxon>Embryophyta</taxon>
        <taxon>Tracheophyta</taxon>
        <taxon>Spermatophyta</taxon>
        <taxon>Magnoliopsida</taxon>
        <taxon>eudicotyledons</taxon>
        <taxon>Gunneridae</taxon>
        <taxon>Pentapetalae</taxon>
        <taxon>rosids</taxon>
        <taxon>fabids</taxon>
        <taxon>Fabales</taxon>
        <taxon>Fabaceae</taxon>
        <taxon>Papilionoideae</taxon>
        <taxon>50 kb inversion clade</taxon>
        <taxon>NPAAA clade</taxon>
        <taxon>indigoferoid/millettioid clade</taxon>
        <taxon>Phaseoleae</taxon>
        <taxon>Cajanus</taxon>
    </lineage>
</organism>
<evidence type="ECO:0000313" key="2">
    <source>
        <dbReference type="EMBL" id="KYP63749.1"/>
    </source>
</evidence>
<dbReference type="AlphaFoldDB" id="A0A151T9M6"/>
<keyword evidence="3" id="KW-1185">Reference proteome</keyword>
<dbReference type="PANTHER" id="PTHR37984:SF5">
    <property type="entry name" value="PROTEIN NYNRIN-LIKE"/>
    <property type="match status" value="1"/>
</dbReference>
<dbReference type="Proteomes" id="UP000075243">
    <property type="component" value="Chromosome 7"/>
</dbReference>
<reference evidence="2 3" key="1">
    <citation type="journal article" date="2012" name="Nat. Biotechnol.">
        <title>Draft genome sequence of pigeonpea (Cajanus cajan), an orphan legume crop of resource-poor farmers.</title>
        <authorList>
            <person name="Varshney R.K."/>
            <person name="Chen W."/>
            <person name="Li Y."/>
            <person name="Bharti A.K."/>
            <person name="Saxena R.K."/>
            <person name="Schlueter J.A."/>
            <person name="Donoghue M.T."/>
            <person name="Azam S."/>
            <person name="Fan G."/>
            <person name="Whaley A.M."/>
            <person name="Farmer A.D."/>
            <person name="Sheridan J."/>
            <person name="Iwata A."/>
            <person name="Tuteja R."/>
            <person name="Penmetsa R.V."/>
            <person name="Wu W."/>
            <person name="Upadhyaya H.D."/>
            <person name="Yang S.P."/>
            <person name="Shah T."/>
            <person name="Saxena K.B."/>
            <person name="Michael T."/>
            <person name="McCombie W.R."/>
            <person name="Yang B."/>
            <person name="Zhang G."/>
            <person name="Yang H."/>
            <person name="Wang J."/>
            <person name="Spillane C."/>
            <person name="Cook D.R."/>
            <person name="May G.D."/>
            <person name="Xu X."/>
            <person name="Jackson S.A."/>
        </authorList>
    </citation>
    <scope>NUCLEOTIDE SEQUENCE [LARGE SCALE GENOMIC DNA]</scope>
    <source>
        <strain evidence="3">cv. Asha</strain>
    </source>
</reference>
<dbReference type="InterPro" id="IPR050951">
    <property type="entry name" value="Retrovirus_Pol_polyprotein"/>
</dbReference>
<dbReference type="GO" id="GO:0015074">
    <property type="term" value="P:DNA integration"/>
    <property type="evidence" value="ECO:0007669"/>
    <property type="project" value="InterPro"/>
</dbReference>
<dbReference type="InterPro" id="IPR012337">
    <property type="entry name" value="RNaseH-like_sf"/>
</dbReference>